<evidence type="ECO:0000256" key="5">
    <source>
        <dbReference type="ARBA" id="ARBA00022679"/>
    </source>
</evidence>
<dbReference type="Gramene" id="Manes.13G097400.1.v8.1">
    <property type="protein sequence ID" value="Manes.13G097400.1.v8.1.CDS.1"/>
    <property type="gene ID" value="Manes.13G097400.v8.1"/>
</dbReference>
<feature type="region of interest" description="Disordered" evidence="15">
    <location>
        <begin position="334"/>
        <end position="396"/>
    </location>
</feature>
<feature type="transmembrane region" description="Helical" evidence="16">
    <location>
        <begin position="87"/>
        <end position="109"/>
    </location>
</feature>
<feature type="compositionally biased region" description="Low complexity" evidence="15">
    <location>
        <begin position="372"/>
        <end position="396"/>
    </location>
</feature>
<dbReference type="OrthoDB" id="9984778at2759"/>
<feature type="domain" description="RING-type" evidence="17">
    <location>
        <begin position="180"/>
        <end position="222"/>
    </location>
</feature>
<sequence>MDPVRKKIGISHTKLSSSCADDCNPRNHDGKCNDSCIQICPNVCKTAAAAPCPPFPGSPPPPQPPRQPLILPHPANAAQKHLLTTSMIIMGSLVGTAFLFCILCAYLRARHTRQRISRSSASGSPLSFGTQDDFLDEDQGPEIIHPIWFINTIGLQQSVIDSIAVLKYKKDDGLIEDTDCSVCLNEFQEDESLRLLPKCSHAFHVTCIDTWLRSHKNCPLCRAPIACDVQVDLAVPASSDLSSREETQMENSENNSGFISNHQVGEAETSEARGENSKMSVNLPVGNHLRMQSDLVERLQTGEAETQPMRRSVSMDSSSAMAIYNVMANFKQQGNSKLKNVSKRRSSGGLSFGKLIKSSSIGHALQKKPISMKRSSSSGNSSASRQSRSQDSILPL</sequence>
<keyword evidence="9" id="KW-0833">Ubl conjugation pathway</keyword>
<evidence type="ECO:0000256" key="4">
    <source>
        <dbReference type="ARBA" id="ARBA00012483"/>
    </source>
</evidence>
<keyword evidence="8 14" id="KW-0863">Zinc-finger</keyword>
<evidence type="ECO:0000256" key="12">
    <source>
        <dbReference type="ARBA" id="ARBA00023136"/>
    </source>
</evidence>
<dbReference type="GO" id="GO:0016567">
    <property type="term" value="P:protein ubiquitination"/>
    <property type="evidence" value="ECO:0000318"/>
    <property type="project" value="GO_Central"/>
</dbReference>
<dbReference type="SMART" id="SM01197">
    <property type="entry name" value="FANCL_C"/>
    <property type="match status" value="1"/>
</dbReference>
<dbReference type="EMBL" id="CM004399">
    <property type="protein sequence ID" value="OAY33452.1"/>
    <property type="molecule type" value="Genomic_DNA"/>
</dbReference>
<evidence type="ECO:0000313" key="19">
    <source>
        <dbReference type="Proteomes" id="UP000091857"/>
    </source>
</evidence>
<evidence type="ECO:0000313" key="18">
    <source>
        <dbReference type="EMBL" id="OAY33451.1"/>
    </source>
</evidence>
<dbReference type="GO" id="GO:0061630">
    <property type="term" value="F:ubiquitin protein ligase activity"/>
    <property type="evidence" value="ECO:0007669"/>
    <property type="project" value="UniProtKB-EC"/>
</dbReference>
<comment type="similarity">
    <text evidence="13">Belongs to the RING-type zinc finger family. ATL subfamily.</text>
</comment>
<dbReference type="AlphaFoldDB" id="A0A251JHY0"/>
<keyword evidence="6 16" id="KW-0812">Transmembrane</keyword>
<dbReference type="GO" id="GO:0008270">
    <property type="term" value="F:zinc ion binding"/>
    <property type="evidence" value="ECO:0007669"/>
    <property type="project" value="UniProtKB-KW"/>
</dbReference>
<proteinExistence type="inferred from homology"/>
<name>A0A251JHY0_MANES</name>
<evidence type="ECO:0000256" key="16">
    <source>
        <dbReference type="SAM" id="Phobius"/>
    </source>
</evidence>
<keyword evidence="19" id="KW-1185">Reference proteome</keyword>
<keyword evidence="12 16" id="KW-0472">Membrane</keyword>
<evidence type="ECO:0000256" key="6">
    <source>
        <dbReference type="ARBA" id="ARBA00022692"/>
    </source>
</evidence>
<keyword evidence="7" id="KW-0479">Metal-binding</keyword>
<feature type="region of interest" description="Disordered" evidence="15">
    <location>
        <begin position="239"/>
        <end position="278"/>
    </location>
</feature>
<evidence type="ECO:0000256" key="3">
    <source>
        <dbReference type="ARBA" id="ARBA00004906"/>
    </source>
</evidence>
<evidence type="ECO:0000256" key="8">
    <source>
        <dbReference type="ARBA" id="ARBA00022771"/>
    </source>
</evidence>
<dbReference type="Gramene" id="Manes.13G097400.3.v8.1">
    <property type="protein sequence ID" value="Manes.13G097400.3.v8.1.CDS.1"/>
    <property type="gene ID" value="Manes.13G097400.v8.1"/>
</dbReference>
<dbReference type="Proteomes" id="UP000091857">
    <property type="component" value="Chromosome 13"/>
</dbReference>
<dbReference type="InterPro" id="IPR044600">
    <property type="entry name" value="ATL1/ATL16-like"/>
</dbReference>
<dbReference type="SUPFAM" id="SSF57850">
    <property type="entry name" value="RING/U-box"/>
    <property type="match status" value="1"/>
</dbReference>
<accession>A0A251JHY0</accession>
<dbReference type="InterPro" id="IPR001841">
    <property type="entry name" value="Znf_RING"/>
</dbReference>
<reference evidence="18 19" key="1">
    <citation type="submission" date="2016-02" db="EMBL/GenBank/DDBJ databases">
        <title>WGS assembly of Manihot esculenta.</title>
        <authorList>
            <person name="Bredeson J.V."/>
            <person name="Prochnik S.E."/>
            <person name="Lyons J.B."/>
            <person name="Schmutz J."/>
            <person name="Grimwood J."/>
            <person name="Vrebalov J."/>
            <person name="Bart R.S."/>
            <person name="Amuge T."/>
            <person name="Ferguson M.E."/>
            <person name="Green R."/>
            <person name="Putnam N."/>
            <person name="Stites J."/>
            <person name="Rounsley S."/>
            <person name="Rokhsar D.S."/>
        </authorList>
    </citation>
    <scope>NUCLEOTIDE SEQUENCE [LARGE SCALE GENOMIC DNA]</scope>
    <source>
        <strain evidence="19">cv. AM560-2</strain>
        <tissue evidence="18">Leaf</tissue>
    </source>
</reference>
<dbReference type="PANTHER" id="PTHR46913">
    <property type="entry name" value="RING-H2 FINGER PROTEIN ATL16"/>
    <property type="match status" value="1"/>
</dbReference>
<dbReference type="Gene3D" id="3.30.40.10">
    <property type="entry name" value="Zinc/RING finger domain, C3HC4 (zinc finger)"/>
    <property type="match status" value="1"/>
</dbReference>
<dbReference type="PROSITE" id="PS50089">
    <property type="entry name" value="ZF_RING_2"/>
    <property type="match status" value="1"/>
</dbReference>
<dbReference type="FunFam" id="3.30.40.10:FF:000233">
    <property type="entry name" value="RING-H2 finger protein ATL54"/>
    <property type="match status" value="1"/>
</dbReference>
<feature type="compositionally biased region" description="Polar residues" evidence="15">
    <location>
        <begin position="249"/>
        <end position="263"/>
    </location>
</feature>
<gene>
    <name evidence="18" type="ORF">MANES_13G097400</name>
</gene>
<evidence type="ECO:0000256" key="2">
    <source>
        <dbReference type="ARBA" id="ARBA00004167"/>
    </source>
</evidence>
<dbReference type="CDD" id="cd16461">
    <property type="entry name" value="RING-H2_EL5-like"/>
    <property type="match status" value="1"/>
</dbReference>
<organism evidence="18 19">
    <name type="scientific">Manihot esculenta</name>
    <name type="common">Cassava</name>
    <name type="synonym">Jatropha manihot</name>
    <dbReference type="NCBI Taxonomy" id="3983"/>
    <lineage>
        <taxon>Eukaryota</taxon>
        <taxon>Viridiplantae</taxon>
        <taxon>Streptophyta</taxon>
        <taxon>Embryophyta</taxon>
        <taxon>Tracheophyta</taxon>
        <taxon>Spermatophyta</taxon>
        <taxon>Magnoliopsida</taxon>
        <taxon>eudicotyledons</taxon>
        <taxon>Gunneridae</taxon>
        <taxon>Pentapetalae</taxon>
        <taxon>rosids</taxon>
        <taxon>fabids</taxon>
        <taxon>Malpighiales</taxon>
        <taxon>Euphorbiaceae</taxon>
        <taxon>Crotonoideae</taxon>
        <taxon>Manihoteae</taxon>
        <taxon>Manihot</taxon>
    </lineage>
</organism>
<dbReference type="Pfam" id="PF13639">
    <property type="entry name" value="zf-RING_2"/>
    <property type="match status" value="1"/>
</dbReference>
<evidence type="ECO:0000256" key="14">
    <source>
        <dbReference type="PROSITE-ProRule" id="PRU00175"/>
    </source>
</evidence>
<dbReference type="InterPro" id="IPR013083">
    <property type="entry name" value="Znf_RING/FYVE/PHD"/>
</dbReference>
<dbReference type="EMBL" id="CM004399">
    <property type="protein sequence ID" value="OAY33451.1"/>
    <property type="molecule type" value="Genomic_DNA"/>
</dbReference>
<dbReference type="PANTHER" id="PTHR46913:SF19">
    <property type="entry name" value="RING-TYPE E3 UBIQUITIN TRANSFERASE"/>
    <property type="match status" value="1"/>
</dbReference>
<dbReference type="EC" id="2.3.2.27" evidence="4"/>
<evidence type="ECO:0000256" key="10">
    <source>
        <dbReference type="ARBA" id="ARBA00022833"/>
    </source>
</evidence>
<keyword evidence="11 16" id="KW-1133">Transmembrane helix</keyword>
<evidence type="ECO:0000256" key="1">
    <source>
        <dbReference type="ARBA" id="ARBA00000900"/>
    </source>
</evidence>
<evidence type="ECO:0000256" key="7">
    <source>
        <dbReference type="ARBA" id="ARBA00022723"/>
    </source>
</evidence>
<comment type="catalytic activity">
    <reaction evidence="1">
        <text>S-ubiquitinyl-[E2 ubiquitin-conjugating enzyme]-L-cysteine + [acceptor protein]-L-lysine = [E2 ubiquitin-conjugating enzyme]-L-cysteine + N(6)-ubiquitinyl-[acceptor protein]-L-lysine.</text>
        <dbReference type="EC" id="2.3.2.27"/>
    </reaction>
</comment>
<dbReference type="GO" id="GO:0016020">
    <property type="term" value="C:membrane"/>
    <property type="evidence" value="ECO:0007669"/>
    <property type="project" value="UniProtKB-SubCell"/>
</dbReference>
<comment type="pathway">
    <text evidence="3">Protein modification; protein ubiquitination.</text>
</comment>
<comment type="subcellular location">
    <subcellularLocation>
        <location evidence="2">Membrane</location>
        <topology evidence="2">Single-pass membrane protein</topology>
    </subcellularLocation>
</comment>
<keyword evidence="5" id="KW-0808">Transferase</keyword>
<evidence type="ECO:0000256" key="11">
    <source>
        <dbReference type="ARBA" id="ARBA00022989"/>
    </source>
</evidence>
<evidence type="ECO:0000256" key="9">
    <source>
        <dbReference type="ARBA" id="ARBA00022786"/>
    </source>
</evidence>
<protein>
    <recommendedName>
        <fullName evidence="4">RING-type E3 ubiquitin transferase</fullName>
        <ecNumber evidence="4">2.3.2.27</ecNumber>
    </recommendedName>
</protein>
<dbReference type="SMART" id="SM00184">
    <property type="entry name" value="RING"/>
    <property type="match status" value="1"/>
</dbReference>
<dbReference type="UniPathway" id="UPA00143"/>
<keyword evidence="10" id="KW-0862">Zinc</keyword>
<evidence type="ECO:0000256" key="13">
    <source>
        <dbReference type="ARBA" id="ARBA00024209"/>
    </source>
</evidence>
<evidence type="ECO:0000259" key="17">
    <source>
        <dbReference type="PROSITE" id="PS50089"/>
    </source>
</evidence>
<evidence type="ECO:0000256" key="15">
    <source>
        <dbReference type="SAM" id="MobiDB-lite"/>
    </source>
</evidence>